<dbReference type="Proteomes" id="UP001457282">
    <property type="component" value="Unassembled WGS sequence"/>
</dbReference>
<evidence type="ECO:0000313" key="2">
    <source>
        <dbReference type="Proteomes" id="UP001457282"/>
    </source>
</evidence>
<dbReference type="AlphaFoldDB" id="A0AAW1WKQ6"/>
<reference evidence="1 2" key="1">
    <citation type="journal article" date="2023" name="G3 (Bethesda)">
        <title>A chromosome-length genome assembly and annotation of blackberry (Rubus argutus, cv. 'Hillquist').</title>
        <authorList>
            <person name="Bruna T."/>
            <person name="Aryal R."/>
            <person name="Dudchenko O."/>
            <person name="Sargent D.J."/>
            <person name="Mead D."/>
            <person name="Buti M."/>
            <person name="Cavallini A."/>
            <person name="Hytonen T."/>
            <person name="Andres J."/>
            <person name="Pham M."/>
            <person name="Weisz D."/>
            <person name="Mascagni F."/>
            <person name="Usai G."/>
            <person name="Natali L."/>
            <person name="Bassil N."/>
            <person name="Fernandez G.E."/>
            <person name="Lomsadze A."/>
            <person name="Armour M."/>
            <person name="Olukolu B."/>
            <person name="Poorten T."/>
            <person name="Britton C."/>
            <person name="Davik J."/>
            <person name="Ashrafi H."/>
            <person name="Aiden E.L."/>
            <person name="Borodovsky M."/>
            <person name="Worthington M."/>
        </authorList>
    </citation>
    <scope>NUCLEOTIDE SEQUENCE [LARGE SCALE GENOMIC DNA]</scope>
    <source>
        <strain evidence="1">PI 553951</strain>
    </source>
</reference>
<accession>A0AAW1WKQ6</accession>
<evidence type="ECO:0000313" key="1">
    <source>
        <dbReference type="EMBL" id="KAK9924223.1"/>
    </source>
</evidence>
<gene>
    <name evidence="1" type="ORF">M0R45_032605</name>
</gene>
<proteinExistence type="predicted"/>
<organism evidence="1 2">
    <name type="scientific">Rubus argutus</name>
    <name type="common">Southern blackberry</name>
    <dbReference type="NCBI Taxonomy" id="59490"/>
    <lineage>
        <taxon>Eukaryota</taxon>
        <taxon>Viridiplantae</taxon>
        <taxon>Streptophyta</taxon>
        <taxon>Embryophyta</taxon>
        <taxon>Tracheophyta</taxon>
        <taxon>Spermatophyta</taxon>
        <taxon>Magnoliopsida</taxon>
        <taxon>eudicotyledons</taxon>
        <taxon>Gunneridae</taxon>
        <taxon>Pentapetalae</taxon>
        <taxon>rosids</taxon>
        <taxon>fabids</taxon>
        <taxon>Rosales</taxon>
        <taxon>Rosaceae</taxon>
        <taxon>Rosoideae</taxon>
        <taxon>Rosoideae incertae sedis</taxon>
        <taxon>Rubus</taxon>
    </lineage>
</organism>
<dbReference type="EMBL" id="JBEDUW010000006">
    <property type="protein sequence ID" value="KAK9924223.1"/>
    <property type="molecule type" value="Genomic_DNA"/>
</dbReference>
<comment type="caution">
    <text evidence="1">The sequence shown here is derived from an EMBL/GenBank/DDBJ whole genome shotgun (WGS) entry which is preliminary data.</text>
</comment>
<sequence>MSHQSSPAIPPPSPCSSPPQAQLLRLFTIIPAPFLLCHHCHRRRAHFVLLPPCPCSSSSRVWRRFLPSPMLTTSSPLLSLTAVSTKLSRQESTALPQQTTVPAIQKSCTATINHAAPPQIRQSHLANAAIPLSCPASISSLFSSNQAKPDPLSLSIN</sequence>
<protein>
    <submittedName>
        <fullName evidence="1">Uncharacterized protein</fullName>
    </submittedName>
</protein>
<name>A0AAW1WKQ6_RUBAR</name>
<keyword evidence="2" id="KW-1185">Reference proteome</keyword>